<dbReference type="Gene3D" id="3.40.50.300">
    <property type="entry name" value="P-loop containing nucleotide triphosphate hydrolases"/>
    <property type="match status" value="1"/>
</dbReference>
<dbReference type="eggNOG" id="KOG0730">
    <property type="taxonomic scope" value="Eukaryota"/>
</dbReference>
<dbReference type="RefSeq" id="XP_014144184.1">
    <property type="nucleotide sequence ID" value="XM_014288709.1"/>
</dbReference>
<reference evidence="1 2" key="1">
    <citation type="submission" date="2011-02" db="EMBL/GenBank/DDBJ databases">
        <title>The Genome Sequence of Sphaeroforma arctica JP610.</title>
        <authorList>
            <consortium name="The Broad Institute Genome Sequencing Platform"/>
            <person name="Russ C."/>
            <person name="Cuomo C."/>
            <person name="Young S.K."/>
            <person name="Zeng Q."/>
            <person name="Gargeya S."/>
            <person name="Alvarado L."/>
            <person name="Berlin A."/>
            <person name="Chapman S.B."/>
            <person name="Chen Z."/>
            <person name="Freedman E."/>
            <person name="Gellesch M."/>
            <person name="Goldberg J."/>
            <person name="Griggs A."/>
            <person name="Gujja S."/>
            <person name="Heilman E."/>
            <person name="Heiman D."/>
            <person name="Howarth C."/>
            <person name="Mehta T."/>
            <person name="Neiman D."/>
            <person name="Pearson M."/>
            <person name="Roberts A."/>
            <person name="Saif S."/>
            <person name="Shea T."/>
            <person name="Shenoy N."/>
            <person name="Sisk P."/>
            <person name="Stolte C."/>
            <person name="Sykes S."/>
            <person name="White J."/>
            <person name="Yandava C."/>
            <person name="Burger G."/>
            <person name="Gray M.W."/>
            <person name="Holland P.W.H."/>
            <person name="King N."/>
            <person name="Lang F.B.F."/>
            <person name="Roger A.J."/>
            <person name="Ruiz-Trillo I."/>
            <person name="Haas B."/>
            <person name="Nusbaum C."/>
            <person name="Birren B."/>
        </authorList>
    </citation>
    <scope>NUCLEOTIDE SEQUENCE [LARGE SCALE GENOMIC DNA]</scope>
    <source>
        <strain evidence="1 2">JP610</strain>
    </source>
</reference>
<evidence type="ECO:0000313" key="2">
    <source>
        <dbReference type="Proteomes" id="UP000054560"/>
    </source>
</evidence>
<sequence>ETSIVSIDEAVSHWRNTAVVGRCQPTTTVTMETDTNLSDDQSNSKDVKPIPKIGYNDIGGLRSQLAAIREMIELPLTQPSIFKQFGLPLPK</sequence>
<dbReference type="InterPro" id="IPR027417">
    <property type="entry name" value="P-loop_NTPase"/>
</dbReference>
<dbReference type="Proteomes" id="UP000054560">
    <property type="component" value="Unassembled WGS sequence"/>
</dbReference>
<keyword evidence="2" id="KW-1185">Reference proteome</keyword>
<feature type="non-terminal residue" evidence="1">
    <location>
        <position position="91"/>
    </location>
</feature>
<gene>
    <name evidence="1" type="ORF">SARC_17197</name>
</gene>
<proteinExistence type="predicted"/>
<evidence type="ECO:0000313" key="1">
    <source>
        <dbReference type="EMBL" id="KNC70282.1"/>
    </source>
</evidence>
<name>A0A0L0F0Q2_9EUKA</name>
<dbReference type="GeneID" id="25917701"/>
<organism evidence="1 2">
    <name type="scientific">Sphaeroforma arctica JP610</name>
    <dbReference type="NCBI Taxonomy" id="667725"/>
    <lineage>
        <taxon>Eukaryota</taxon>
        <taxon>Ichthyosporea</taxon>
        <taxon>Ichthyophonida</taxon>
        <taxon>Sphaeroforma</taxon>
    </lineage>
</organism>
<accession>A0A0L0F0Q2</accession>
<dbReference type="EMBL" id="KQ251599">
    <property type="protein sequence ID" value="KNC70282.1"/>
    <property type="molecule type" value="Genomic_DNA"/>
</dbReference>
<dbReference type="STRING" id="667725.A0A0L0F0Q2"/>
<dbReference type="AlphaFoldDB" id="A0A0L0F0Q2"/>
<dbReference type="OrthoDB" id="3051006at2759"/>
<protein>
    <submittedName>
        <fullName evidence="1">Uncharacterized protein</fullName>
    </submittedName>
</protein>
<feature type="non-terminal residue" evidence="1">
    <location>
        <position position="1"/>
    </location>
</feature>